<keyword evidence="3" id="KW-0809">Transit peptide</keyword>
<evidence type="ECO:0000256" key="6">
    <source>
        <dbReference type="ARBA" id="ARBA00023274"/>
    </source>
</evidence>
<dbReference type="GO" id="GO:0005762">
    <property type="term" value="C:mitochondrial large ribosomal subunit"/>
    <property type="evidence" value="ECO:0007669"/>
    <property type="project" value="TreeGrafter"/>
</dbReference>
<evidence type="ECO:0000256" key="5">
    <source>
        <dbReference type="ARBA" id="ARBA00023128"/>
    </source>
</evidence>
<dbReference type="InterPro" id="IPR036249">
    <property type="entry name" value="Thioredoxin-like_sf"/>
</dbReference>
<keyword evidence="5" id="KW-0496">Mitochondrion</keyword>
<dbReference type="Pfam" id="PF10780">
    <property type="entry name" value="MRP_L53"/>
    <property type="match status" value="1"/>
</dbReference>
<gene>
    <name evidence="9" type="primary">MRPL53</name>
    <name evidence="9" type="ORF">TSPGSL018_345</name>
</gene>
<protein>
    <recommendedName>
        <fullName evidence="7">Large ribosomal subunit protein mL53</fullName>
    </recommendedName>
    <alternativeName>
        <fullName evidence="8">39S ribosomal protein L53, mitochondrial</fullName>
    </alternativeName>
</protein>
<accession>A0A061RNS0</accession>
<dbReference type="SUPFAM" id="SSF52833">
    <property type="entry name" value="Thioredoxin-like"/>
    <property type="match status" value="1"/>
</dbReference>
<dbReference type="EMBL" id="GBEZ01013859">
    <property type="protein sequence ID" value="JAC72166.1"/>
    <property type="molecule type" value="Transcribed_RNA"/>
</dbReference>
<evidence type="ECO:0000256" key="4">
    <source>
        <dbReference type="ARBA" id="ARBA00022980"/>
    </source>
</evidence>
<evidence type="ECO:0000256" key="8">
    <source>
        <dbReference type="ARBA" id="ARBA00042721"/>
    </source>
</evidence>
<dbReference type="PANTHER" id="PTHR33618">
    <property type="entry name" value="39S RIBOSOMAL PROTEIN L53, MITOCHONDRIAL"/>
    <property type="match status" value="1"/>
</dbReference>
<name>A0A061RNS0_9CHLO</name>
<evidence type="ECO:0000256" key="2">
    <source>
        <dbReference type="ARBA" id="ARBA00005557"/>
    </source>
</evidence>
<evidence type="ECO:0000256" key="3">
    <source>
        <dbReference type="ARBA" id="ARBA00022946"/>
    </source>
</evidence>
<comment type="subcellular location">
    <subcellularLocation>
        <location evidence="1">Mitochondrion</location>
    </subcellularLocation>
</comment>
<keyword evidence="6" id="KW-0687">Ribonucleoprotein</keyword>
<evidence type="ECO:0000256" key="7">
    <source>
        <dbReference type="ARBA" id="ARBA00035180"/>
    </source>
</evidence>
<dbReference type="InterPro" id="IPR052473">
    <property type="entry name" value="mtLSU_mL53"/>
</dbReference>
<sequence>MSLKQVSSIFARFNPLGKGTNSVKEFMSRCESAKAKASNPECVVTAKLSLRETEPTVTVVFLNGTKEVYQTSNMTAEQLSKAIQERREVLDAYELLEKNGVSREDKLMSDWGLSVRNMPKIWTTMEAQKD</sequence>
<evidence type="ECO:0000256" key="1">
    <source>
        <dbReference type="ARBA" id="ARBA00004173"/>
    </source>
</evidence>
<organism evidence="9">
    <name type="scientific">Tetraselmis sp. GSL018</name>
    <dbReference type="NCBI Taxonomy" id="582737"/>
    <lineage>
        <taxon>Eukaryota</taxon>
        <taxon>Viridiplantae</taxon>
        <taxon>Chlorophyta</taxon>
        <taxon>core chlorophytes</taxon>
        <taxon>Chlorodendrophyceae</taxon>
        <taxon>Chlorodendrales</taxon>
        <taxon>Chlorodendraceae</taxon>
        <taxon>Tetraselmis</taxon>
    </lineage>
</organism>
<dbReference type="Gene3D" id="3.40.30.10">
    <property type="entry name" value="Glutaredoxin"/>
    <property type="match status" value="1"/>
</dbReference>
<reference evidence="9" key="1">
    <citation type="submission" date="2014-05" db="EMBL/GenBank/DDBJ databases">
        <title>The transcriptome of the halophilic microalga Tetraselmis sp. GSL018 isolated from the Great Salt Lake, Utah.</title>
        <authorList>
            <person name="Jinkerson R.E."/>
            <person name="D'Adamo S."/>
            <person name="Posewitz M.C."/>
        </authorList>
    </citation>
    <scope>NUCLEOTIDE SEQUENCE</scope>
    <source>
        <strain evidence="9">GSL018</strain>
    </source>
</reference>
<evidence type="ECO:0000313" key="9">
    <source>
        <dbReference type="EMBL" id="JAC72166.1"/>
    </source>
</evidence>
<proteinExistence type="inferred from homology"/>
<dbReference type="AlphaFoldDB" id="A0A061RNS0"/>
<dbReference type="PANTHER" id="PTHR33618:SF1">
    <property type="entry name" value="LARGE RIBOSOMAL SUBUNIT PROTEIN ML53"/>
    <property type="match status" value="1"/>
</dbReference>
<dbReference type="InterPro" id="IPR019716">
    <property type="entry name" value="Ribosomal_mL53"/>
</dbReference>
<comment type="similarity">
    <text evidence="2">Belongs to the mitochondrion-specific ribosomal protein mL53 family.</text>
</comment>
<keyword evidence="4 9" id="KW-0689">Ribosomal protein</keyword>